<dbReference type="Proteomes" id="UP001164539">
    <property type="component" value="Chromosome 13"/>
</dbReference>
<protein>
    <submittedName>
        <fullName evidence="1">F-box protein</fullName>
    </submittedName>
</protein>
<reference evidence="1 2" key="1">
    <citation type="journal article" date="2023" name="Science">
        <title>Complex scaffold remodeling in plant triterpene biosynthesis.</title>
        <authorList>
            <person name="De La Pena R."/>
            <person name="Hodgson H."/>
            <person name="Liu J.C."/>
            <person name="Stephenson M.J."/>
            <person name="Martin A.C."/>
            <person name="Owen C."/>
            <person name="Harkess A."/>
            <person name="Leebens-Mack J."/>
            <person name="Jimenez L.E."/>
            <person name="Osbourn A."/>
            <person name="Sattely E.S."/>
        </authorList>
    </citation>
    <scope>NUCLEOTIDE SEQUENCE [LARGE SCALE GENOMIC DNA]</scope>
    <source>
        <strain evidence="2">cv. JPN11</strain>
        <tissue evidence="1">Leaf</tissue>
    </source>
</reference>
<dbReference type="EMBL" id="CM051406">
    <property type="protein sequence ID" value="KAJ4703053.1"/>
    <property type="molecule type" value="Genomic_DNA"/>
</dbReference>
<accession>A0ACC1WVH0</accession>
<proteinExistence type="predicted"/>
<sequence>MDSSSADEQSRTWAELPADITSTILSKVGAIDVLTSAQRVCSSWLGICRDPAMWRNIDMHNLGDLWDMEHDLEKMCRHAVDRSEGHLLSINIEYFGTDELLEYIARRCFCRSSRLRNLRLVSCYSISDQGFGGAVANFPLLEELDLSYCSLSKEALEAVGKSCPLLKSLKLNSQGYRYPKIECDEEAIAIAENMHGLRHLQIFGNKLTNNGLQAILDGCPLLQSLDLRQCFNVSLGGNLEKICTQRIKDLRRPNDSTDDYEFDPEVQDVCWSSAEDDYPSGISDIELASDEDDYYEFSDNDYDFDYDYMFND</sequence>
<keyword evidence="2" id="KW-1185">Reference proteome</keyword>
<name>A0ACC1WVH0_MELAZ</name>
<organism evidence="1 2">
    <name type="scientific">Melia azedarach</name>
    <name type="common">Chinaberry tree</name>
    <dbReference type="NCBI Taxonomy" id="155640"/>
    <lineage>
        <taxon>Eukaryota</taxon>
        <taxon>Viridiplantae</taxon>
        <taxon>Streptophyta</taxon>
        <taxon>Embryophyta</taxon>
        <taxon>Tracheophyta</taxon>
        <taxon>Spermatophyta</taxon>
        <taxon>Magnoliopsida</taxon>
        <taxon>eudicotyledons</taxon>
        <taxon>Gunneridae</taxon>
        <taxon>Pentapetalae</taxon>
        <taxon>rosids</taxon>
        <taxon>malvids</taxon>
        <taxon>Sapindales</taxon>
        <taxon>Meliaceae</taxon>
        <taxon>Melia</taxon>
    </lineage>
</organism>
<evidence type="ECO:0000313" key="1">
    <source>
        <dbReference type="EMBL" id="KAJ4703053.1"/>
    </source>
</evidence>
<gene>
    <name evidence="1" type="ORF">OWV82_023007</name>
</gene>
<evidence type="ECO:0000313" key="2">
    <source>
        <dbReference type="Proteomes" id="UP001164539"/>
    </source>
</evidence>
<comment type="caution">
    <text evidence="1">The sequence shown here is derived from an EMBL/GenBank/DDBJ whole genome shotgun (WGS) entry which is preliminary data.</text>
</comment>